<accession>A0AAD9KUK4</accession>
<dbReference type="InterPro" id="IPR013761">
    <property type="entry name" value="SAM/pointed_sf"/>
</dbReference>
<evidence type="ECO:0000256" key="3">
    <source>
        <dbReference type="SAM" id="MobiDB-lite"/>
    </source>
</evidence>
<keyword evidence="6" id="KW-1185">Reference proteome</keyword>
<dbReference type="EMBL" id="JAODUO010000583">
    <property type="protein sequence ID" value="KAK2177696.1"/>
    <property type="molecule type" value="Genomic_DNA"/>
</dbReference>
<feature type="domain" description="CABIT" evidence="4">
    <location>
        <begin position="38"/>
        <end position="325"/>
    </location>
</feature>
<comment type="similarity">
    <text evidence="1">Belongs to the GAREM family.</text>
</comment>
<feature type="region of interest" description="Disordered" evidence="3">
    <location>
        <begin position="368"/>
        <end position="403"/>
    </location>
</feature>
<dbReference type="PANTHER" id="PTHR14454:SF12">
    <property type="entry name" value="GRB2-ASSOCIATED AND REGULATOR OF MAPK PROTEIN 2-LIKE"/>
    <property type="match status" value="1"/>
</dbReference>
<gene>
    <name evidence="5" type="ORF">NP493_583g00008</name>
</gene>
<evidence type="ECO:0000256" key="2">
    <source>
        <dbReference type="ARBA" id="ARBA00022553"/>
    </source>
</evidence>
<comment type="caution">
    <text evidence="5">The sequence shown here is derived from an EMBL/GenBank/DDBJ whole genome shotgun (WGS) entry which is preliminary data.</text>
</comment>
<evidence type="ECO:0000259" key="4">
    <source>
        <dbReference type="Pfam" id="PF12736"/>
    </source>
</evidence>
<proteinExistence type="inferred from homology"/>
<evidence type="ECO:0000313" key="6">
    <source>
        <dbReference type="Proteomes" id="UP001209878"/>
    </source>
</evidence>
<dbReference type="Pfam" id="PF12736">
    <property type="entry name" value="CABIT"/>
    <property type="match status" value="1"/>
</dbReference>
<evidence type="ECO:0000256" key="1">
    <source>
        <dbReference type="ARBA" id="ARBA00006392"/>
    </source>
</evidence>
<keyword evidence="2" id="KW-0597">Phosphoprotein</keyword>
<evidence type="ECO:0000313" key="5">
    <source>
        <dbReference type="EMBL" id="KAK2177696.1"/>
    </source>
</evidence>
<dbReference type="SUPFAM" id="SSF47769">
    <property type="entry name" value="SAM/Pointed domain"/>
    <property type="match status" value="1"/>
</dbReference>
<dbReference type="Gene3D" id="1.10.150.50">
    <property type="entry name" value="Transcription Factor, Ets-1"/>
    <property type="match status" value="1"/>
</dbReference>
<feature type="compositionally biased region" description="Low complexity" evidence="3">
    <location>
        <begin position="381"/>
        <end position="397"/>
    </location>
</feature>
<name>A0AAD9KUK4_RIDPI</name>
<dbReference type="AlphaFoldDB" id="A0AAD9KUK4"/>
<sequence length="826" mass="91508">MTADSETGEPAELPEARWAEASVDIPNLLHGKSSPSLPCIARVSNAVLGDLGDGDSLADRRLLLYTLRNTEKILASNVYWNECDEQFVAVGPKVVIPVDNPGWFGFHSDDGRQLLHQWSSAQEVADAQLKPQWILTHHPVTCQRYVQRIGEHDSAYEQVVVPAGSVLGVVESGAKSTTRKRSRSRSRSRFPRAISRLMTNSKKSNNKRAASHCLKCIDADGVELLLTSEEPAVFSEICKLDKLSQTCVYQLSDVVRCHQTPVVLKMAYGEPPAARCHFTGVVRLEEVYFEECIIACILDNTDNPVMFEIPADSGIEFVVAKNSAQLMKEKYMQTVIEYCHSSLDDYIVSMKVLHTFYSDGSEAVIDSTELQPERSLPPLPSDSSSGVTVTSSVPTPTNERRCDDSLYDTIRGMNRAANGVQMRENYGTRRENVEEDDGGYLVPMQLLLPPGSRHSRDPLGAFVPVRAFTEQQQQRGRRHTDASFPVRPPLASRLSTPCFSAATQRERASLRDRPMRRSIHGTDYHPRCLGGSLSVIDTIGDRDSARYSTERLNSFLADSVDELRRLRIFQHCSPGGVEPEARAYEESEVEQDMTCLDTHQSVNDFLDKIFDGAASSPPTEDAASHLSVADMSNALYSDDFRCRGVTSSSLAHSATDSMLRGSSARRASFYHDSPGSNSPPYPWDPPYAQIPACRGDPSFERRSLGARSSSRRADSGVELGIYSGCELGGLGGYSGSSSEAEPIYRRAGDWTPPPDLTSLSTCQVAASLRYIGLRERLVTHFREEQVDGKQLVELDDALLREGFPEMNALERKKLVDFISGWRPKKF</sequence>
<protein>
    <recommendedName>
        <fullName evidence="4">CABIT domain-containing protein</fullName>
    </recommendedName>
</protein>
<dbReference type="PANTHER" id="PTHR14454">
    <property type="entry name" value="GRB2-ASSOCIATED AND REGULATOR OF MAPK PROTEIN FAMILY MEMBER"/>
    <property type="match status" value="1"/>
</dbReference>
<reference evidence="5" key="1">
    <citation type="journal article" date="2023" name="Mol. Biol. Evol.">
        <title>Third-Generation Sequencing Reveals the Adaptive Role of the Epigenome in Three Deep-Sea Polychaetes.</title>
        <authorList>
            <person name="Perez M."/>
            <person name="Aroh O."/>
            <person name="Sun Y."/>
            <person name="Lan Y."/>
            <person name="Juniper S.K."/>
            <person name="Young C.R."/>
            <person name="Angers B."/>
            <person name="Qian P.Y."/>
        </authorList>
    </citation>
    <scope>NUCLEOTIDE SEQUENCE</scope>
    <source>
        <strain evidence="5">R07B-5</strain>
    </source>
</reference>
<organism evidence="5 6">
    <name type="scientific">Ridgeia piscesae</name>
    <name type="common">Tubeworm</name>
    <dbReference type="NCBI Taxonomy" id="27915"/>
    <lineage>
        <taxon>Eukaryota</taxon>
        <taxon>Metazoa</taxon>
        <taxon>Spiralia</taxon>
        <taxon>Lophotrochozoa</taxon>
        <taxon>Annelida</taxon>
        <taxon>Polychaeta</taxon>
        <taxon>Sedentaria</taxon>
        <taxon>Canalipalpata</taxon>
        <taxon>Sabellida</taxon>
        <taxon>Siboglinidae</taxon>
        <taxon>Ridgeia</taxon>
    </lineage>
</organism>
<dbReference type="Proteomes" id="UP001209878">
    <property type="component" value="Unassembled WGS sequence"/>
</dbReference>
<dbReference type="InterPro" id="IPR025946">
    <property type="entry name" value="CABIT_dom"/>
</dbReference>
<dbReference type="InterPro" id="IPR052281">
    <property type="entry name" value="GAREM"/>
</dbReference>